<dbReference type="EMBL" id="CP064056">
    <property type="protein sequence ID" value="QPM75281.1"/>
    <property type="molecule type" value="Genomic_DNA"/>
</dbReference>
<accession>A0A7T1B023</accession>
<dbReference type="Gene3D" id="3.40.190.290">
    <property type="match status" value="1"/>
</dbReference>
<dbReference type="PANTHER" id="PTHR30419">
    <property type="entry name" value="HTH-TYPE TRANSCRIPTIONAL REGULATOR YBHD"/>
    <property type="match status" value="1"/>
</dbReference>
<keyword evidence="3" id="KW-1185">Reference proteome</keyword>
<dbReference type="GO" id="GO:0005829">
    <property type="term" value="C:cytosol"/>
    <property type="evidence" value="ECO:0007669"/>
    <property type="project" value="TreeGrafter"/>
</dbReference>
<reference evidence="2 3" key="1">
    <citation type="submission" date="2020-10" db="EMBL/GenBank/DDBJ databases">
        <title>Closed genome sequences of Staphylococcus lloydii sp. nov. and Staphylococcus durrellii sp. nov. Isolated from Captive Fruit Bats (Pteropus livingstonii).</title>
        <authorList>
            <person name="Fountain K."/>
        </authorList>
    </citation>
    <scope>NUCLEOTIDE SEQUENCE [LARGE SCALE GENOMIC DNA]</scope>
    <source>
        <strain evidence="2 3">23_2_7_LY</strain>
    </source>
</reference>
<feature type="domain" description="LysR substrate-binding" evidence="1">
    <location>
        <begin position="3"/>
        <end position="208"/>
    </location>
</feature>
<evidence type="ECO:0000259" key="1">
    <source>
        <dbReference type="Pfam" id="PF03466"/>
    </source>
</evidence>
<dbReference type="InterPro" id="IPR050950">
    <property type="entry name" value="HTH-type_LysR_regulators"/>
</dbReference>
<dbReference type="PANTHER" id="PTHR30419:SF8">
    <property type="entry name" value="NITROGEN ASSIMILATION TRANSCRIPTIONAL ACTIVATOR-RELATED"/>
    <property type="match status" value="1"/>
</dbReference>
<dbReference type="InterPro" id="IPR005119">
    <property type="entry name" value="LysR_subst-bd"/>
</dbReference>
<dbReference type="KEGG" id="sllo:ISP08_00655"/>
<dbReference type="Proteomes" id="UP000594455">
    <property type="component" value="Chromosome"/>
</dbReference>
<dbReference type="SUPFAM" id="SSF53850">
    <property type="entry name" value="Periplasmic binding protein-like II"/>
    <property type="match status" value="1"/>
</dbReference>
<gene>
    <name evidence="2" type="ORF">ISP08_00655</name>
</gene>
<dbReference type="CDD" id="cd05466">
    <property type="entry name" value="PBP2_LTTR_substrate"/>
    <property type="match status" value="1"/>
</dbReference>
<name>A0A7T1B023_9STAP</name>
<sequence>MNSGFLNIGITPTLAFHILHKILPKFMNVFPNIKINLVEGTSQDIENQVLEGKVDLCLNTLPLLNRNIQYTQIYTEPIYLVVPPQHHLYKRIQQNEVNSTEIMSLISHDHFIILKDRYGLKQIINKALETYDIYPNVILETSNVDNAHRLAISAGVLTFIPSSSIEHNSDAIYVELNQSFTNTVVIGYKDTKNLTKVCDEFISLTLKQFN</sequence>
<dbReference type="GO" id="GO:0006355">
    <property type="term" value="P:regulation of DNA-templated transcription"/>
    <property type="evidence" value="ECO:0007669"/>
    <property type="project" value="TreeGrafter"/>
</dbReference>
<evidence type="ECO:0000313" key="2">
    <source>
        <dbReference type="EMBL" id="QPM75281.1"/>
    </source>
</evidence>
<protein>
    <submittedName>
        <fullName evidence="2">LysR family transcriptional regulator substrate-binding protein</fullName>
    </submittedName>
</protein>
<proteinExistence type="predicted"/>
<evidence type="ECO:0000313" key="3">
    <source>
        <dbReference type="Proteomes" id="UP000594455"/>
    </source>
</evidence>
<dbReference type="AlphaFoldDB" id="A0A7T1B023"/>
<dbReference type="Pfam" id="PF03466">
    <property type="entry name" value="LysR_substrate"/>
    <property type="match status" value="1"/>
</dbReference>
<organism evidence="2 3">
    <name type="scientific">Staphylococcus lloydii</name>
    <dbReference type="NCBI Taxonomy" id="2781774"/>
    <lineage>
        <taxon>Bacteria</taxon>
        <taxon>Bacillati</taxon>
        <taxon>Bacillota</taxon>
        <taxon>Bacilli</taxon>
        <taxon>Bacillales</taxon>
        <taxon>Staphylococcaceae</taxon>
        <taxon>Staphylococcus</taxon>
    </lineage>
</organism>